<evidence type="ECO:0000313" key="2">
    <source>
        <dbReference type="Proteomes" id="UP000032352"/>
    </source>
</evidence>
<dbReference type="Proteomes" id="UP000032352">
    <property type="component" value="Chromosome"/>
</dbReference>
<gene>
    <name evidence="1" type="ORF">SG34_022560</name>
</gene>
<name>A0AAE9Z043_9GAMM</name>
<dbReference type="EMBL" id="CP059733">
    <property type="protein sequence ID" value="WDE04113.1"/>
    <property type="molecule type" value="Genomic_DNA"/>
</dbReference>
<keyword evidence="2" id="KW-1185">Reference proteome</keyword>
<proteinExistence type="predicted"/>
<dbReference type="AlphaFoldDB" id="A0AAE9Z043"/>
<dbReference type="InterPro" id="IPR036249">
    <property type="entry name" value="Thioredoxin-like_sf"/>
</dbReference>
<dbReference type="SUPFAM" id="SSF52833">
    <property type="entry name" value="Thioredoxin-like"/>
    <property type="match status" value="1"/>
</dbReference>
<protein>
    <submittedName>
        <fullName evidence="1">Thioredoxin fold domain-containing protein</fullName>
    </submittedName>
</protein>
<organism evidence="1 2">
    <name type="scientific">Thalassomonas viridans</name>
    <dbReference type="NCBI Taxonomy" id="137584"/>
    <lineage>
        <taxon>Bacteria</taxon>
        <taxon>Pseudomonadati</taxon>
        <taxon>Pseudomonadota</taxon>
        <taxon>Gammaproteobacteria</taxon>
        <taxon>Alteromonadales</taxon>
        <taxon>Colwelliaceae</taxon>
        <taxon>Thalassomonas</taxon>
    </lineage>
</organism>
<reference evidence="1 2" key="1">
    <citation type="journal article" date="2015" name="Genome Announc.">
        <title>Draft Genome Sequences of Marine Isolates of Thalassomonas viridans and Thalassomonas actiniarum.</title>
        <authorList>
            <person name="Olonade I."/>
            <person name="van Zyl L.J."/>
            <person name="Trindade M."/>
        </authorList>
    </citation>
    <scope>NUCLEOTIDE SEQUENCE [LARGE SCALE GENOMIC DNA]</scope>
    <source>
        <strain evidence="1 2">XOM25</strain>
    </source>
</reference>
<dbReference type="Gene3D" id="3.40.30.10">
    <property type="entry name" value="Glutaredoxin"/>
    <property type="match status" value="1"/>
</dbReference>
<sequence length="309" mass="34459">MKLFNRFRHFFLNLCLGLCLNLCLGLLVFPVAALAGSADSRLIPSPQTHGAFLLEPWQPDAPSIIAFKDPYCPYCIKALTKLDKLKGYNVFMFWSPILGQASQTKVDEIFGCADPVSLSVFAAVINRRQVSCDKALQDKGENRLKQLNEQVVASYDPQSVPSYYFGGQKVHIGALDRFKRRLSTAVKPVQLNWQRYLSLKLPQQPHTGLANMLVFAPGHLRQQQAFLDALKADYRYNWFVADLSCEGRACKDSEQARLSAELRLLLAADGRKQTAFAINGMVLQPERYPGFLSEEIISLASMPAVGVGN</sequence>
<dbReference type="KEGG" id="tvd:SG34_022560"/>
<accession>A0AAE9Z043</accession>
<evidence type="ECO:0000313" key="1">
    <source>
        <dbReference type="EMBL" id="WDE04113.1"/>
    </source>
</evidence>
<dbReference type="RefSeq" id="WP_044839393.1">
    <property type="nucleotide sequence ID" value="NZ_CP059733.1"/>
</dbReference>
<reference evidence="1 2" key="2">
    <citation type="journal article" date="2022" name="Mar. Drugs">
        <title>Bioassay-Guided Fractionation Leads to the Detection of Cholic Acid Generated by the Rare Thalassomonas sp.</title>
        <authorList>
            <person name="Pheiffer F."/>
            <person name="Schneider Y.K."/>
            <person name="Hansen E.H."/>
            <person name="Andersen J.H."/>
            <person name="Isaksson J."/>
            <person name="Busche T."/>
            <person name="R C."/>
            <person name="Kalinowski J."/>
            <person name="Zyl L.V."/>
            <person name="Trindade M."/>
        </authorList>
    </citation>
    <scope>NUCLEOTIDE SEQUENCE [LARGE SCALE GENOMIC DNA]</scope>
    <source>
        <strain evidence="1 2">XOM25</strain>
    </source>
</reference>